<dbReference type="RefSeq" id="WP_205259322.1">
    <property type="nucleotide sequence ID" value="NZ_JAERWK010000005.1"/>
</dbReference>
<dbReference type="InterPro" id="IPR005543">
    <property type="entry name" value="PASTA_dom"/>
</dbReference>
<dbReference type="Gene3D" id="3.30.10.20">
    <property type="match status" value="1"/>
</dbReference>
<dbReference type="EMBL" id="JAERWK010000005">
    <property type="protein sequence ID" value="MBM9466378.1"/>
    <property type="molecule type" value="Genomic_DNA"/>
</dbReference>
<protein>
    <submittedName>
        <fullName evidence="2">PASTA domain-containing protein</fullName>
    </submittedName>
</protein>
<feature type="region of interest" description="Disordered" evidence="1">
    <location>
        <begin position="78"/>
        <end position="109"/>
    </location>
</feature>
<comment type="caution">
    <text evidence="2">The sequence shown here is derived from an EMBL/GenBank/DDBJ whole genome shotgun (WGS) entry which is preliminary data.</text>
</comment>
<sequence>MDDFVVIAPHVVGMPIAQAQRVATNAGFALAQPDPDGAPFSELTWRLPPTVTITSQRPPAGTEMRRWDSLVVTWGDERAGVREPRRPAPVQDRGIEHLDGPPDPPFLPG</sequence>
<evidence type="ECO:0000313" key="2">
    <source>
        <dbReference type="EMBL" id="MBM9466378.1"/>
    </source>
</evidence>
<accession>A0A938YB44</accession>
<dbReference type="AlphaFoldDB" id="A0A938YB44"/>
<gene>
    <name evidence="2" type="ORF">JL106_03680</name>
</gene>
<reference evidence="2" key="1">
    <citation type="submission" date="2021-01" db="EMBL/GenBank/DDBJ databases">
        <title>YIM 132084 draft genome.</title>
        <authorList>
            <person name="An D."/>
        </authorList>
    </citation>
    <scope>NUCLEOTIDE SEQUENCE</scope>
    <source>
        <strain evidence="2">YIM 132084</strain>
    </source>
</reference>
<dbReference type="Proteomes" id="UP000663792">
    <property type="component" value="Unassembled WGS sequence"/>
</dbReference>
<evidence type="ECO:0000256" key="1">
    <source>
        <dbReference type="SAM" id="MobiDB-lite"/>
    </source>
</evidence>
<keyword evidence="3" id="KW-1185">Reference proteome</keyword>
<dbReference type="CDD" id="cd06577">
    <property type="entry name" value="PASTA_pknB"/>
    <property type="match status" value="1"/>
</dbReference>
<organism evidence="2 3">
    <name type="scientific">Nakamurella leprariae</name>
    <dbReference type="NCBI Taxonomy" id="2803911"/>
    <lineage>
        <taxon>Bacteria</taxon>
        <taxon>Bacillati</taxon>
        <taxon>Actinomycetota</taxon>
        <taxon>Actinomycetes</taxon>
        <taxon>Nakamurellales</taxon>
        <taxon>Nakamurellaceae</taxon>
        <taxon>Nakamurella</taxon>
    </lineage>
</organism>
<name>A0A938YB44_9ACTN</name>
<proteinExistence type="predicted"/>
<evidence type="ECO:0000313" key="3">
    <source>
        <dbReference type="Proteomes" id="UP000663792"/>
    </source>
</evidence>